<protein>
    <submittedName>
        <fullName evidence="1">Uncharacterized protein</fullName>
    </submittedName>
</protein>
<keyword evidence="2" id="KW-1185">Reference proteome</keyword>
<accession>A0A1C6SJG6</accession>
<dbReference type="RefSeq" id="WP_245714919.1">
    <property type="nucleotide sequence ID" value="NZ_FMHU01000002.1"/>
</dbReference>
<organism evidence="1 2">
    <name type="scientific">Micromonospora inyonensis</name>
    <dbReference type="NCBI Taxonomy" id="47866"/>
    <lineage>
        <taxon>Bacteria</taxon>
        <taxon>Bacillati</taxon>
        <taxon>Actinomycetota</taxon>
        <taxon>Actinomycetes</taxon>
        <taxon>Micromonosporales</taxon>
        <taxon>Micromonosporaceae</taxon>
        <taxon>Micromonospora</taxon>
    </lineage>
</organism>
<evidence type="ECO:0000313" key="1">
    <source>
        <dbReference type="EMBL" id="SCL29515.1"/>
    </source>
</evidence>
<gene>
    <name evidence="1" type="ORF">GA0074694_5425</name>
</gene>
<proteinExistence type="predicted"/>
<evidence type="ECO:0000313" key="2">
    <source>
        <dbReference type="Proteomes" id="UP000198906"/>
    </source>
</evidence>
<reference evidence="2" key="1">
    <citation type="submission" date="2016-06" db="EMBL/GenBank/DDBJ databases">
        <authorList>
            <person name="Varghese N."/>
        </authorList>
    </citation>
    <scope>NUCLEOTIDE SEQUENCE [LARGE SCALE GENOMIC DNA]</scope>
    <source>
        <strain evidence="2">DSM 46123</strain>
    </source>
</reference>
<dbReference type="EMBL" id="FMHU01000002">
    <property type="protein sequence ID" value="SCL29515.1"/>
    <property type="molecule type" value="Genomic_DNA"/>
</dbReference>
<name>A0A1C6SJG6_9ACTN</name>
<dbReference type="STRING" id="47866.GA0074694_5425"/>
<dbReference type="AlphaFoldDB" id="A0A1C6SJG6"/>
<sequence length="272" mass="31356">MTVFSSDRSVTSLCARFSRWWRDSTHTTAPEVLITAPAPPPLANLVLRREAPEPLRVPAMGDAFDFHVHPAYTWTGKGGSFSEFRERIDGYLGWAGHLVRDQSADLARRREPHRSHQLEQDLNAHFAGKSWPRTGEGPRFTVQVRVLPDQRIRERLRPYWEERISLECAHELATLRTRQAEELTSRWREVLCNLHDDPVTRHAARLTEKQFAQVFGEYAEERRRVPMELADLLRDALKGHHDLGLGPSEYTEAWDAAIRAHQRQYGLAVEPT</sequence>
<dbReference type="Proteomes" id="UP000198906">
    <property type="component" value="Unassembled WGS sequence"/>
</dbReference>